<dbReference type="AlphaFoldDB" id="A0A1L8QSJ5"/>
<sequence>MREVLVMQELKRSVEQVVKGAFQAMGTFPAASISGLLFTITTMIRTQIEGVQADEFHLLFNSLHWAFAFGAIFGLMAATYVRGQQLETTRMSLANGVTGIVSLSSFLLLYFFGQTAPDANSSFNYLYLSEIANARMAMLLGVTFLAFVLFAARQKENQSLSRTIFMIQKSFFIALIYGMVLLAGTSAVAGAIQGLLYPAMSFKVYQHLGSIIGFVTFLIFLGSLPDFSQTQPDEKHQAAQEQSKFIQLLFSYILVPVTLALTIVLLLWTIRIIFQGVGNYFIRLSSIATSYAVVGIWLYIMVHEAQNKVAKLYRQVFPFATLIILAFEGWALIQQLMTYGMQTTEYYFMLVWLVAVVAMLLLVFKNRSAYASVLLLVMATMLFSVMPLVGYQSLPVRLQVQRFEKLLIQAQMFENNEIIPGSEAIEQPIREKMTVSAQYLARQEQDRLPVWFSIEPYDDESFKEVMGFAPIYPRQEDVAPLQNAITSVSRENQAIDIASFDWRVPLTYQDQKEGQGGTFEGNKGTYEIEWILSEKGNSVPKLTIKLNNQVILEESLKTFVEGLLAEYPPTTEQKESTTVATLEYPFSTDEIEGQLIFNHIEMQVDENNQPITYWIEIEGVYIREK</sequence>
<evidence type="ECO:0008006" key="4">
    <source>
        <dbReference type="Google" id="ProtNLM"/>
    </source>
</evidence>
<feature type="transmembrane region" description="Helical" evidence="1">
    <location>
        <begin position="204"/>
        <end position="224"/>
    </location>
</feature>
<dbReference type="EMBL" id="JXKD01000008">
    <property type="protein sequence ID" value="OJG10424.1"/>
    <property type="molecule type" value="Genomic_DNA"/>
</dbReference>
<organism evidence="2 3">
    <name type="scientific">Enterococcus aquimarinus</name>
    <dbReference type="NCBI Taxonomy" id="328396"/>
    <lineage>
        <taxon>Bacteria</taxon>
        <taxon>Bacillati</taxon>
        <taxon>Bacillota</taxon>
        <taxon>Bacilli</taxon>
        <taxon>Lactobacillales</taxon>
        <taxon>Enterococcaceae</taxon>
        <taxon>Enterococcus</taxon>
    </lineage>
</organism>
<feature type="transmembrane region" description="Helical" evidence="1">
    <location>
        <begin position="64"/>
        <end position="81"/>
    </location>
</feature>
<feature type="transmembrane region" description="Helical" evidence="1">
    <location>
        <begin position="345"/>
        <end position="364"/>
    </location>
</feature>
<gene>
    <name evidence="2" type="ORF">RU93_GL002203</name>
</gene>
<keyword evidence="1" id="KW-1133">Transmembrane helix</keyword>
<evidence type="ECO:0000313" key="3">
    <source>
        <dbReference type="Proteomes" id="UP000182149"/>
    </source>
</evidence>
<keyword evidence="3" id="KW-1185">Reference proteome</keyword>
<feature type="transmembrane region" description="Helical" evidence="1">
    <location>
        <begin position="21"/>
        <end position="44"/>
    </location>
</feature>
<name>A0A1L8QSJ5_9ENTE</name>
<keyword evidence="1" id="KW-0812">Transmembrane</keyword>
<dbReference type="OrthoDB" id="9809196at2"/>
<accession>A0A1L8QSJ5</accession>
<evidence type="ECO:0000313" key="2">
    <source>
        <dbReference type="EMBL" id="OJG10424.1"/>
    </source>
</evidence>
<feature type="transmembrane region" description="Helical" evidence="1">
    <location>
        <begin position="280"/>
        <end position="300"/>
    </location>
</feature>
<proteinExistence type="predicted"/>
<protein>
    <recommendedName>
        <fullName evidence="4">DUF4153 domain-containing protein</fullName>
    </recommendedName>
</protein>
<comment type="caution">
    <text evidence="2">The sequence shown here is derived from an EMBL/GenBank/DDBJ whole genome shotgun (WGS) entry which is preliminary data.</text>
</comment>
<feature type="transmembrane region" description="Helical" evidence="1">
    <location>
        <begin position="371"/>
        <end position="391"/>
    </location>
</feature>
<feature type="transmembrane region" description="Helical" evidence="1">
    <location>
        <begin position="132"/>
        <end position="151"/>
    </location>
</feature>
<feature type="transmembrane region" description="Helical" evidence="1">
    <location>
        <begin position="312"/>
        <end position="333"/>
    </location>
</feature>
<feature type="transmembrane region" description="Helical" evidence="1">
    <location>
        <begin position="171"/>
        <end position="192"/>
    </location>
</feature>
<reference evidence="2 3" key="1">
    <citation type="submission" date="2014-12" db="EMBL/GenBank/DDBJ databases">
        <title>Draft genome sequences of 29 type strains of Enterococci.</title>
        <authorList>
            <person name="Zhong Z."/>
            <person name="Sun Z."/>
            <person name="Liu W."/>
            <person name="Zhang W."/>
            <person name="Zhang H."/>
        </authorList>
    </citation>
    <scope>NUCLEOTIDE SEQUENCE [LARGE SCALE GENOMIC DNA]</scope>
    <source>
        <strain evidence="2 3">DSM 17690</strain>
    </source>
</reference>
<dbReference type="Proteomes" id="UP000182149">
    <property type="component" value="Unassembled WGS sequence"/>
</dbReference>
<keyword evidence="1" id="KW-0472">Membrane</keyword>
<evidence type="ECO:0000256" key="1">
    <source>
        <dbReference type="SAM" id="Phobius"/>
    </source>
</evidence>
<feature type="transmembrane region" description="Helical" evidence="1">
    <location>
        <begin position="93"/>
        <end position="112"/>
    </location>
</feature>
<dbReference type="STRING" id="328396.RU93_GL002203"/>
<feature type="transmembrane region" description="Helical" evidence="1">
    <location>
        <begin position="245"/>
        <end position="274"/>
    </location>
</feature>